<feature type="transmembrane region" description="Helical" evidence="3">
    <location>
        <begin position="274"/>
        <end position="294"/>
    </location>
</feature>
<reference evidence="4" key="1">
    <citation type="submission" date="2020-05" db="UniProtKB">
        <authorList>
            <consortium name="EnsemblMetazoa"/>
        </authorList>
    </citation>
    <scope>IDENTIFICATION</scope>
    <source>
        <strain evidence="4">USDA</strain>
    </source>
</reference>
<organism evidence="4 5">
    <name type="scientific">Stomoxys calcitrans</name>
    <name type="common">Stable fly</name>
    <name type="synonym">Conops calcitrans</name>
    <dbReference type="NCBI Taxonomy" id="35570"/>
    <lineage>
        <taxon>Eukaryota</taxon>
        <taxon>Metazoa</taxon>
        <taxon>Ecdysozoa</taxon>
        <taxon>Arthropoda</taxon>
        <taxon>Hexapoda</taxon>
        <taxon>Insecta</taxon>
        <taxon>Pterygota</taxon>
        <taxon>Neoptera</taxon>
        <taxon>Endopterygota</taxon>
        <taxon>Diptera</taxon>
        <taxon>Brachycera</taxon>
        <taxon>Muscomorpha</taxon>
        <taxon>Muscoidea</taxon>
        <taxon>Muscidae</taxon>
        <taxon>Stomoxys</taxon>
    </lineage>
</organism>
<keyword evidence="1" id="KW-0175">Coiled coil</keyword>
<accession>A0A1I8PEN1</accession>
<feature type="region of interest" description="Disordered" evidence="2">
    <location>
        <begin position="1"/>
        <end position="20"/>
    </location>
</feature>
<name>A0A1I8PEN1_STOCA</name>
<evidence type="ECO:0000256" key="3">
    <source>
        <dbReference type="SAM" id="Phobius"/>
    </source>
</evidence>
<keyword evidence="5" id="KW-1185">Reference proteome</keyword>
<dbReference type="AlphaFoldDB" id="A0A1I8PEN1"/>
<protein>
    <submittedName>
        <fullName evidence="4">Uncharacterized protein</fullName>
    </submittedName>
</protein>
<keyword evidence="3" id="KW-1133">Transmembrane helix</keyword>
<evidence type="ECO:0000313" key="4">
    <source>
        <dbReference type="EnsemblMetazoa" id="SCAU007418-PA"/>
    </source>
</evidence>
<keyword evidence="3" id="KW-0812">Transmembrane</keyword>
<dbReference type="VEuPathDB" id="VectorBase:SCAU007418"/>
<proteinExistence type="predicted"/>
<keyword evidence="3" id="KW-0472">Membrane</keyword>
<gene>
    <name evidence="4" type="primary">106092263</name>
</gene>
<evidence type="ECO:0000313" key="5">
    <source>
        <dbReference type="Proteomes" id="UP000095300"/>
    </source>
</evidence>
<feature type="coiled-coil region" evidence="1">
    <location>
        <begin position="26"/>
        <end position="231"/>
    </location>
</feature>
<evidence type="ECO:0000256" key="1">
    <source>
        <dbReference type="SAM" id="Coils"/>
    </source>
</evidence>
<dbReference type="Proteomes" id="UP000095300">
    <property type="component" value="Unassembled WGS sequence"/>
</dbReference>
<dbReference type="EnsemblMetazoa" id="SCAU007418-RA">
    <property type="protein sequence ID" value="SCAU007418-PA"/>
    <property type="gene ID" value="SCAU007418"/>
</dbReference>
<evidence type="ECO:0000256" key="2">
    <source>
        <dbReference type="SAM" id="MobiDB-lite"/>
    </source>
</evidence>
<sequence>MAHNSAPPSYEEIETNSNNLPHPCRLAAAEEKIQLLKDEGLQINEQLNSFKAAFEEVKSFTDKLTAEKHMFENRIDDLEDELDKERLKSTLLLEHNRQIQLLNDQLSRKLMEAQQMAADREKSKDKIIADLEGELEKERLKSSRLVEQNGQMQILKDQLSKELNETKEEKKKYNAKEEQPEAYAKYLQLNQQLQTEFDAVKEDSGMVNKQLEEVLEKQEQSKAEYEQLSLDMVILRRDLLLMQNKMTQRAHATHRDVSHNNNYKGVVLQQPFNLFAFLAMAVCAVNIFVMSKFLP</sequence>